<protein>
    <recommendedName>
        <fullName evidence="4">SPOR domain-containing protein</fullName>
    </recommendedName>
</protein>
<evidence type="ECO:0008006" key="4">
    <source>
        <dbReference type="Google" id="ProtNLM"/>
    </source>
</evidence>
<evidence type="ECO:0000313" key="2">
    <source>
        <dbReference type="EMBL" id="MDE5420128.1"/>
    </source>
</evidence>
<accession>A0ABT5VXI6</accession>
<feature type="chain" id="PRO_5046744136" description="SPOR domain-containing protein" evidence="1">
    <location>
        <begin position="22"/>
        <end position="164"/>
    </location>
</feature>
<evidence type="ECO:0000256" key="1">
    <source>
        <dbReference type="SAM" id="SignalP"/>
    </source>
</evidence>
<feature type="signal peptide" evidence="1">
    <location>
        <begin position="1"/>
        <end position="21"/>
    </location>
</feature>
<evidence type="ECO:0000313" key="3">
    <source>
        <dbReference type="Proteomes" id="UP001528920"/>
    </source>
</evidence>
<dbReference type="RefSeq" id="WP_275111458.1">
    <property type="nucleotide sequence ID" value="NZ_JAKJSC010000008.1"/>
</dbReference>
<proteinExistence type="predicted"/>
<organism evidence="2 3">
    <name type="scientific">Paralabilibaculum antarcticum</name>
    <dbReference type="NCBI Taxonomy" id="2912572"/>
    <lineage>
        <taxon>Bacteria</taxon>
        <taxon>Pseudomonadati</taxon>
        <taxon>Bacteroidota</taxon>
        <taxon>Bacteroidia</taxon>
        <taxon>Marinilabiliales</taxon>
        <taxon>Marinifilaceae</taxon>
        <taxon>Paralabilibaculum</taxon>
    </lineage>
</organism>
<comment type="caution">
    <text evidence="2">The sequence shown here is derived from an EMBL/GenBank/DDBJ whole genome shotgun (WGS) entry which is preliminary data.</text>
</comment>
<dbReference type="EMBL" id="JAKJSC010000008">
    <property type="protein sequence ID" value="MDE5420128.1"/>
    <property type="molecule type" value="Genomic_DNA"/>
</dbReference>
<gene>
    <name evidence="2" type="ORF">L3049_19220</name>
</gene>
<reference evidence="2 3" key="1">
    <citation type="submission" date="2022-01" db="EMBL/GenBank/DDBJ databases">
        <title>Labilibaculum sp. nov, a marine bacterium isolated from Antarctica.</title>
        <authorList>
            <person name="Dai W."/>
        </authorList>
    </citation>
    <scope>NUCLEOTIDE SEQUENCE [LARGE SCALE GENOMIC DNA]</scope>
    <source>
        <strain evidence="2 3">DW002</strain>
    </source>
</reference>
<keyword evidence="1" id="KW-0732">Signal</keyword>
<dbReference type="Proteomes" id="UP001528920">
    <property type="component" value="Unassembled WGS sequence"/>
</dbReference>
<keyword evidence="3" id="KW-1185">Reference proteome</keyword>
<name>A0ABT5VXI6_9BACT</name>
<sequence length="164" mass="19022">MQYKKIIFLSFLIVLGFSARAQYGAVQETEMASADTLGIVNIIQDARVDQLLETDQMISAKNPGFTGYRVQIFSGRSTDRERAFKVKHEFNELFPEERAYVVYKAPDFRVRVGNFRSKIESIELYKACLEYFPNCYPVKTRILFTDLIPIQQEVEEVILEEVTE</sequence>